<dbReference type="Proteomes" id="UP000433309">
    <property type="component" value="Unassembled WGS sequence"/>
</dbReference>
<dbReference type="Pfam" id="PF13302">
    <property type="entry name" value="Acetyltransf_3"/>
    <property type="match status" value="1"/>
</dbReference>
<evidence type="ECO:0000313" key="2">
    <source>
        <dbReference type="EMBL" id="MRW94386.1"/>
    </source>
</evidence>
<evidence type="ECO:0000313" key="3">
    <source>
        <dbReference type="Proteomes" id="UP000433309"/>
    </source>
</evidence>
<reference evidence="2 3" key="1">
    <citation type="submission" date="2019-11" db="EMBL/GenBank/DDBJ databases">
        <title>Novel species isolated from a subtropical stream in China.</title>
        <authorList>
            <person name="Lu H."/>
        </authorList>
    </citation>
    <scope>NUCLEOTIDE SEQUENCE [LARGE SCALE GENOMIC DNA]</scope>
    <source>
        <strain evidence="2 3">FT80W</strain>
    </source>
</reference>
<accession>A0A6I2LCA2</accession>
<sequence>MMRVDDAAQTFAWRQADRARLLNAGAATVEQQAAWIASRPGSEYNFIIELKDGRAIGMLSLVGINKVNRHAETGRFLIGDEEAAKGVPAAVEAMKLLYEFAFDQLDLIRLHGTVASGNPLMVKWQKYLGMKEEGRMRSHYFIDGKWQDAVILGLLVDEARSVSYPRMNALITAARRAHA</sequence>
<dbReference type="InterPro" id="IPR016181">
    <property type="entry name" value="Acyl_CoA_acyltransferase"/>
</dbReference>
<dbReference type="AlphaFoldDB" id="A0A6I2LCA2"/>
<dbReference type="SUPFAM" id="SSF55729">
    <property type="entry name" value="Acyl-CoA N-acyltransferases (Nat)"/>
    <property type="match status" value="1"/>
</dbReference>
<gene>
    <name evidence="2" type="ORF">GJ699_30875</name>
</gene>
<name>A0A6I2LCA2_9BURK</name>
<dbReference type="EMBL" id="WKJK01000026">
    <property type="protein sequence ID" value="MRW94386.1"/>
    <property type="molecule type" value="Genomic_DNA"/>
</dbReference>
<dbReference type="InterPro" id="IPR000182">
    <property type="entry name" value="GNAT_dom"/>
</dbReference>
<proteinExistence type="predicted"/>
<comment type="caution">
    <text evidence="2">The sequence shown here is derived from an EMBL/GenBank/DDBJ whole genome shotgun (WGS) entry which is preliminary data.</text>
</comment>
<dbReference type="PANTHER" id="PTHR43415">
    <property type="entry name" value="SPERMIDINE N(1)-ACETYLTRANSFERASE"/>
    <property type="match status" value="1"/>
</dbReference>
<organism evidence="2 3">
    <name type="scientific">Duganella guangzhouensis</name>
    <dbReference type="NCBI Taxonomy" id="2666084"/>
    <lineage>
        <taxon>Bacteria</taxon>
        <taxon>Pseudomonadati</taxon>
        <taxon>Pseudomonadota</taxon>
        <taxon>Betaproteobacteria</taxon>
        <taxon>Burkholderiales</taxon>
        <taxon>Oxalobacteraceae</taxon>
        <taxon>Telluria group</taxon>
        <taxon>Duganella</taxon>
    </lineage>
</organism>
<keyword evidence="3" id="KW-1185">Reference proteome</keyword>
<dbReference type="PANTHER" id="PTHR43415:SF3">
    <property type="entry name" value="GNAT-FAMILY ACETYLTRANSFERASE"/>
    <property type="match status" value="1"/>
</dbReference>
<feature type="domain" description="N-acetyltransferase" evidence="1">
    <location>
        <begin position="1"/>
        <end position="157"/>
    </location>
</feature>
<keyword evidence="2" id="KW-0808">Transferase</keyword>
<dbReference type="PROSITE" id="PS51186">
    <property type="entry name" value="GNAT"/>
    <property type="match status" value="1"/>
</dbReference>
<dbReference type="GO" id="GO:0016747">
    <property type="term" value="F:acyltransferase activity, transferring groups other than amino-acyl groups"/>
    <property type="evidence" value="ECO:0007669"/>
    <property type="project" value="InterPro"/>
</dbReference>
<dbReference type="Gene3D" id="3.40.630.30">
    <property type="match status" value="1"/>
</dbReference>
<evidence type="ECO:0000259" key="1">
    <source>
        <dbReference type="PROSITE" id="PS51186"/>
    </source>
</evidence>
<protein>
    <submittedName>
        <fullName evidence="2">GNAT family N-acetyltransferase</fullName>
    </submittedName>
</protein>